<comment type="caution">
    <text evidence="1">The sequence shown here is derived from an EMBL/GenBank/DDBJ whole genome shotgun (WGS) entry which is preliminary data.</text>
</comment>
<evidence type="ECO:0000313" key="2">
    <source>
        <dbReference type="Proteomes" id="UP000594638"/>
    </source>
</evidence>
<dbReference type="EMBL" id="CACTIH010009490">
    <property type="protein sequence ID" value="CAA3031859.1"/>
    <property type="molecule type" value="Genomic_DNA"/>
</dbReference>
<dbReference type="Gene3D" id="2.60.120.330">
    <property type="entry name" value="B-lactam Antibiotic, Isopenicillin N Synthase, Chain"/>
    <property type="match status" value="1"/>
</dbReference>
<organism evidence="1 2">
    <name type="scientific">Olea europaea subsp. europaea</name>
    <dbReference type="NCBI Taxonomy" id="158383"/>
    <lineage>
        <taxon>Eukaryota</taxon>
        <taxon>Viridiplantae</taxon>
        <taxon>Streptophyta</taxon>
        <taxon>Embryophyta</taxon>
        <taxon>Tracheophyta</taxon>
        <taxon>Spermatophyta</taxon>
        <taxon>Magnoliopsida</taxon>
        <taxon>eudicotyledons</taxon>
        <taxon>Gunneridae</taxon>
        <taxon>Pentapetalae</taxon>
        <taxon>asterids</taxon>
        <taxon>lamiids</taxon>
        <taxon>Lamiales</taxon>
        <taxon>Oleaceae</taxon>
        <taxon>Oleeae</taxon>
        <taxon>Olea</taxon>
    </lineage>
</organism>
<proteinExistence type="predicted"/>
<dbReference type="OrthoDB" id="406156at2759"/>
<dbReference type="InterPro" id="IPR027443">
    <property type="entry name" value="IPNS-like_sf"/>
</dbReference>
<name>A0A8S0VN20_OLEEU</name>
<keyword evidence="2" id="KW-1185">Reference proteome</keyword>
<reference evidence="1 2" key="1">
    <citation type="submission" date="2019-12" db="EMBL/GenBank/DDBJ databases">
        <authorList>
            <person name="Alioto T."/>
            <person name="Alioto T."/>
            <person name="Gomez Garrido J."/>
        </authorList>
    </citation>
    <scope>NUCLEOTIDE SEQUENCE [LARGE SCALE GENOMIC DNA]</scope>
</reference>
<dbReference type="SUPFAM" id="SSF51197">
    <property type="entry name" value="Clavaminate synthase-like"/>
    <property type="match status" value="1"/>
</dbReference>
<gene>
    <name evidence="1" type="ORF">OLEA9_A076014</name>
</gene>
<evidence type="ECO:0000313" key="1">
    <source>
        <dbReference type="EMBL" id="CAA3031859.1"/>
    </source>
</evidence>
<dbReference type="Proteomes" id="UP000594638">
    <property type="component" value="Unassembled WGS sequence"/>
</dbReference>
<dbReference type="AlphaFoldDB" id="A0A8S0VN20"/>
<protein>
    <submittedName>
        <fullName evidence="1">1-aminocyclopropane-1-carboxylate oxidase</fullName>
    </submittedName>
</protein>
<accession>A0A8S0VN20</accession>
<dbReference type="Gramene" id="OE9A076014T1">
    <property type="protein sequence ID" value="OE9A076014C1"/>
    <property type="gene ID" value="OE9A076014"/>
</dbReference>
<sequence length="72" mass="8322">MFLVSFYSPGSDAVIYPAPELVKKEENKDLYPKFVFEDYMKLYSGLKFQAKETRFEARKAMENTNLGPSDSI</sequence>